<evidence type="ECO:0000256" key="4">
    <source>
        <dbReference type="ARBA" id="ARBA00012288"/>
    </source>
</evidence>
<comment type="pathway">
    <text evidence="2 14">Porphyrin-containing compound metabolism; protoporphyrin-IX biosynthesis; coproporphyrinogen-III from 5-aminolevulinate: step 4/4.</text>
</comment>
<organism evidence="17 18">
    <name type="scientific">Rhizopus oryzae</name>
    <name type="common">Mucormycosis agent</name>
    <name type="synonym">Rhizopus arrhizus var. delemar</name>
    <dbReference type="NCBI Taxonomy" id="64495"/>
    <lineage>
        <taxon>Eukaryota</taxon>
        <taxon>Fungi</taxon>
        <taxon>Fungi incertae sedis</taxon>
        <taxon>Mucoromycota</taxon>
        <taxon>Mucoromycotina</taxon>
        <taxon>Mucoromycetes</taxon>
        <taxon>Mucorales</taxon>
        <taxon>Mucorineae</taxon>
        <taxon>Rhizopodaceae</taxon>
        <taxon>Rhizopus</taxon>
    </lineage>
</organism>
<evidence type="ECO:0000256" key="11">
    <source>
        <dbReference type="ARBA" id="ARBA00048033"/>
    </source>
</evidence>
<dbReference type="EC" id="4.1.1.37" evidence="4 14"/>
<dbReference type="AlphaFoldDB" id="A0A9P6YMQ7"/>
<evidence type="ECO:0000256" key="3">
    <source>
        <dbReference type="ARBA" id="ARBA00009935"/>
    </source>
</evidence>
<dbReference type="FunFam" id="3.20.20.210:FF:000004">
    <property type="entry name" value="Uroporphyrinogen decarboxylase"/>
    <property type="match status" value="1"/>
</dbReference>
<dbReference type="InterPro" id="IPR038071">
    <property type="entry name" value="UROD/MetE-like_sf"/>
</dbReference>
<dbReference type="EMBL" id="JAANIT010000111">
    <property type="protein sequence ID" value="KAG1552027.1"/>
    <property type="molecule type" value="Genomic_DNA"/>
</dbReference>
<name>A0A9P6YMQ7_RHIOR</name>
<protein>
    <recommendedName>
        <fullName evidence="5 14">Uroporphyrinogen decarboxylase</fullName>
        <ecNumber evidence="4 14">4.1.1.37</ecNumber>
    </recommendedName>
</protein>
<evidence type="ECO:0000256" key="5">
    <source>
        <dbReference type="ARBA" id="ARBA00014308"/>
    </source>
</evidence>
<evidence type="ECO:0000256" key="15">
    <source>
        <dbReference type="RuleBase" id="RU004169"/>
    </source>
</evidence>
<dbReference type="GO" id="GO:0005829">
    <property type="term" value="C:cytosol"/>
    <property type="evidence" value="ECO:0007669"/>
    <property type="project" value="TreeGrafter"/>
</dbReference>
<comment type="function">
    <text evidence="13">Catalyzes the sequential decarboxylation of four acetate groups of uroporphyrinogen-III (octacarboxyporphyrin) to yield coproporphyrinogen-III (tetracarboxyporphyrin) with the formation of intermediate hepta-, hexa- and penta-carboxylate porphyrinogens in the heme biosynthesis pathway. Acts on a number of porphyrinogens, but only coproporphyrinogen III can ultimately be converted to heme.</text>
</comment>
<evidence type="ECO:0000256" key="7">
    <source>
        <dbReference type="ARBA" id="ARBA00022793"/>
    </source>
</evidence>
<dbReference type="HAMAP" id="MF_00218">
    <property type="entry name" value="URO_D"/>
    <property type="match status" value="1"/>
</dbReference>
<dbReference type="GO" id="GO:0006783">
    <property type="term" value="P:heme biosynthetic process"/>
    <property type="evidence" value="ECO:0007669"/>
    <property type="project" value="UniProtKB-KW"/>
</dbReference>
<sequence>MTDLFKPENFPPLQNDLILRVSRGEKVERTPIWIMRQAGRYLPEFQEVRKNHSFFEICRTPELACELTLQPIDRYGKLLDASIIFSDILVIPQAMGLEVQMVAGKGPVFPAPLETPADFSRLTENVNVEKELGYVYKAITLTRHKLAGRVPLYGFIGAPWTLMAYMIEGGGSKTLFKAKSWLWKYPKESHALLQRIADIAVEFLVGQVKAGAQMLQVFESWGGELSPQDFKEYSLPYLRQISTKVKERLGDEQVPMTVFAKGSWYALEDLAESNYEVVSLDWTIDPSYARKVTKDKVVLQGNMDPTALYGGFDAIREIATRMVKTFGKDAKHIGNLGHGILPTVDPEALKVYLETVQKVSAEIRIKVVYYLH</sequence>
<comment type="subcellular location">
    <subcellularLocation>
        <location evidence="1">Cytoplasm</location>
    </subcellularLocation>
</comment>
<evidence type="ECO:0000256" key="10">
    <source>
        <dbReference type="ARBA" id="ARBA00023244"/>
    </source>
</evidence>
<reference evidence="17" key="1">
    <citation type="journal article" date="2020" name="Microb. Genom.">
        <title>Genetic diversity of clinical and environmental Mucorales isolates obtained from an investigation of mucormycosis cases among solid organ transplant recipients.</title>
        <authorList>
            <person name="Nguyen M.H."/>
            <person name="Kaul D."/>
            <person name="Muto C."/>
            <person name="Cheng S.J."/>
            <person name="Richter R.A."/>
            <person name="Bruno V.M."/>
            <person name="Liu G."/>
            <person name="Beyhan S."/>
            <person name="Sundermann A.J."/>
            <person name="Mounaud S."/>
            <person name="Pasculle A.W."/>
            <person name="Nierman W.C."/>
            <person name="Driscoll E."/>
            <person name="Cumbie R."/>
            <person name="Clancy C.J."/>
            <person name="Dupont C.L."/>
        </authorList>
    </citation>
    <scope>NUCLEOTIDE SEQUENCE</scope>
    <source>
        <strain evidence="17">GL16</strain>
    </source>
</reference>
<dbReference type="PANTHER" id="PTHR21091">
    <property type="entry name" value="METHYLTETRAHYDROFOLATE:HOMOCYSTEINE METHYLTRANSFERASE RELATED"/>
    <property type="match status" value="1"/>
</dbReference>
<dbReference type="Pfam" id="PF01208">
    <property type="entry name" value="URO-D"/>
    <property type="match status" value="1"/>
</dbReference>
<dbReference type="NCBIfam" id="TIGR01464">
    <property type="entry name" value="hemE"/>
    <property type="match status" value="1"/>
</dbReference>
<dbReference type="InterPro" id="IPR006361">
    <property type="entry name" value="Uroporphyrinogen_deCO2ase_HemE"/>
</dbReference>
<keyword evidence="9 14" id="KW-0456">Lyase</keyword>
<dbReference type="InterPro" id="IPR000257">
    <property type="entry name" value="Uroporphyrinogen_deCOase"/>
</dbReference>
<gene>
    <name evidence="17" type="ORF">G6F51_001480</name>
</gene>
<dbReference type="SUPFAM" id="SSF51726">
    <property type="entry name" value="UROD/MetE-like"/>
    <property type="match status" value="1"/>
</dbReference>
<comment type="catalytic activity">
    <reaction evidence="12">
        <text>uroporphyrinogen I + 4 H(+) = coproporphyrinogen I + 4 CO2</text>
        <dbReference type="Rhea" id="RHEA:31239"/>
        <dbReference type="ChEBI" id="CHEBI:15378"/>
        <dbReference type="ChEBI" id="CHEBI:16526"/>
        <dbReference type="ChEBI" id="CHEBI:62626"/>
        <dbReference type="ChEBI" id="CHEBI:62631"/>
    </reaction>
</comment>
<keyword evidence="10 14" id="KW-0627">Porphyrin biosynthesis</keyword>
<keyword evidence="7 14" id="KW-0210">Decarboxylase</keyword>
<evidence type="ECO:0000256" key="13">
    <source>
        <dbReference type="ARBA" id="ARBA00058098"/>
    </source>
</evidence>
<dbReference type="OrthoDB" id="339900at2759"/>
<proteinExistence type="inferred from homology"/>
<evidence type="ECO:0000313" key="17">
    <source>
        <dbReference type="EMBL" id="KAG1552027.1"/>
    </source>
</evidence>
<evidence type="ECO:0000256" key="9">
    <source>
        <dbReference type="ARBA" id="ARBA00023239"/>
    </source>
</evidence>
<evidence type="ECO:0000256" key="8">
    <source>
        <dbReference type="ARBA" id="ARBA00023133"/>
    </source>
</evidence>
<evidence type="ECO:0000313" key="18">
    <source>
        <dbReference type="Proteomes" id="UP000717996"/>
    </source>
</evidence>
<dbReference type="GO" id="GO:0004853">
    <property type="term" value="F:uroporphyrinogen decarboxylase activity"/>
    <property type="evidence" value="ECO:0007669"/>
    <property type="project" value="UniProtKB-EC"/>
</dbReference>
<evidence type="ECO:0000256" key="1">
    <source>
        <dbReference type="ARBA" id="ARBA00004496"/>
    </source>
</evidence>
<dbReference type="PROSITE" id="PS00906">
    <property type="entry name" value="UROD_1"/>
    <property type="match status" value="1"/>
</dbReference>
<dbReference type="Proteomes" id="UP000717996">
    <property type="component" value="Unassembled WGS sequence"/>
</dbReference>
<evidence type="ECO:0000256" key="2">
    <source>
        <dbReference type="ARBA" id="ARBA00004804"/>
    </source>
</evidence>
<comment type="similarity">
    <text evidence="3 15">Belongs to the uroporphyrinogen decarboxylase family.</text>
</comment>
<accession>A0A9P6YMQ7</accession>
<dbReference type="PANTHER" id="PTHR21091:SF169">
    <property type="entry name" value="UROPORPHYRINOGEN DECARBOXYLASE"/>
    <property type="match status" value="1"/>
</dbReference>
<comment type="catalytic activity">
    <reaction evidence="11 14">
        <text>uroporphyrinogen III + 4 H(+) = coproporphyrinogen III + 4 CO2</text>
        <dbReference type="Rhea" id="RHEA:19865"/>
        <dbReference type="ChEBI" id="CHEBI:15378"/>
        <dbReference type="ChEBI" id="CHEBI:16526"/>
        <dbReference type="ChEBI" id="CHEBI:57308"/>
        <dbReference type="ChEBI" id="CHEBI:57309"/>
        <dbReference type="EC" id="4.1.1.37"/>
    </reaction>
</comment>
<dbReference type="Gene3D" id="3.20.20.210">
    <property type="match status" value="1"/>
</dbReference>
<evidence type="ECO:0000256" key="14">
    <source>
        <dbReference type="RuleBase" id="RU000554"/>
    </source>
</evidence>
<evidence type="ECO:0000259" key="16">
    <source>
        <dbReference type="PROSITE" id="PS00906"/>
    </source>
</evidence>
<keyword evidence="6" id="KW-0963">Cytoplasm</keyword>
<feature type="domain" description="Uroporphyrinogen decarboxylase (URO-D)" evidence="16">
    <location>
        <begin position="31"/>
        <end position="40"/>
    </location>
</feature>
<evidence type="ECO:0000256" key="6">
    <source>
        <dbReference type="ARBA" id="ARBA00022490"/>
    </source>
</evidence>
<keyword evidence="8" id="KW-0350">Heme biosynthesis</keyword>
<evidence type="ECO:0000256" key="12">
    <source>
        <dbReference type="ARBA" id="ARBA00052550"/>
    </source>
</evidence>
<dbReference type="CDD" id="cd00717">
    <property type="entry name" value="URO-D"/>
    <property type="match status" value="1"/>
</dbReference>
<comment type="caution">
    <text evidence="17">The sequence shown here is derived from an EMBL/GenBank/DDBJ whole genome shotgun (WGS) entry which is preliminary data.</text>
</comment>